<dbReference type="GO" id="GO:0003723">
    <property type="term" value="F:RNA binding"/>
    <property type="evidence" value="ECO:0007669"/>
    <property type="project" value="InterPro"/>
</dbReference>
<dbReference type="FunFam" id="1.25.40.10:FF:000453">
    <property type="entry name" value="Pentatricopeptide repeat-containing protein mitochondrial"/>
    <property type="match status" value="1"/>
</dbReference>
<dbReference type="FunFam" id="1.25.40.10:FF:000205">
    <property type="entry name" value="Pentatricopeptide repeat-containing protein, mitochondrial"/>
    <property type="match status" value="1"/>
</dbReference>
<dbReference type="NCBIfam" id="TIGR00756">
    <property type="entry name" value="PPR"/>
    <property type="match status" value="4"/>
</dbReference>
<evidence type="ECO:0000256" key="2">
    <source>
        <dbReference type="ARBA" id="ARBA00061659"/>
    </source>
</evidence>
<dbReference type="PANTHER" id="PTHR47926:SF524">
    <property type="entry name" value="(WILD MALAYSIAN BANANA) HYPOTHETICAL PROTEIN"/>
    <property type="match status" value="1"/>
</dbReference>
<name>A0AAV5KX69_9ROSI</name>
<feature type="repeat" description="PPR" evidence="3">
    <location>
        <begin position="295"/>
        <end position="330"/>
    </location>
</feature>
<dbReference type="AlphaFoldDB" id="A0AAV5KX69"/>
<evidence type="ECO:0000313" key="4">
    <source>
        <dbReference type="EMBL" id="GKV29047.1"/>
    </source>
</evidence>
<evidence type="ECO:0000313" key="5">
    <source>
        <dbReference type="Proteomes" id="UP001054252"/>
    </source>
</evidence>
<accession>A0AAV5KX69</accession>
<comment type="caution">
    <text evidence="4">The sequence shown here is derived from an EMBL/GenBank/DDBJ whole genome shotgun (WGS) entry which is preliminary data.</text>
</comment>
<dbReference type="InterPro" id="IPR002885">
    <property type="entry name" value="PPR_rpt"/>
</dbReference>
<dbReference type="InterPro" id="IPR046960">
    <property type="entry name" value="PPR_At4g14850-like_plant"/>
</dbReference>
<dbReference type="EMBL" id="BPVZ01000081">
    <property type="protein sequence ID" value="GKV29047.1"/>
    <property type="molecule type" value="Genomic_DNA"/>
</dbReference>
<dbReference type="PANTHER" id="PTHR47926">
    <property type="entry name" value="PENTATRICOPEPTIDE REPEAT-CONTAINING PROTEIN"/>
    <property type="match status" value="1"/>
</dbReference>
<dbReference type="InterPro" id="IPR046848">
    <property type="entry name" value="E_motif"/>
</dbReference>
<dbReference type="InterPro" id="IPR011990">
    <property type="entry name" value="TPR-like_helical_dom_sf"/>
</dbReference>
<comment type="similarity">
    <text evidence="2">Belongs to the PPR family. PCMP-E subfamily.</text>
</comment>
<dbReference type="FunFam" id="1.25.40.10:FF:001392">
    <property type="entry name" value="Pentatricopeptide repeat-containing protein, mitochondrial isoform A"/>
    <property type="match status" value="1"/>
</dbReference>
<protein>
    <recommendedName>
        <fullName evidence="6">Pentatricopeptide repeat-containing protein</fullName>
    </recommendedName>
</protein>
<dbReference type="Pfam" id="PF20431">
    <property type="entry name" value="E_motif"/>
    <property type="match status" value="1"/>
</dbReference>
<gene>
    <name evidence="4" type="ORF">SLEP1_g38020</name>
</gene>
<dbReference type="FunFam" id="1.25.40.10:FF:000573">
    <property type="entry name" value="Pentatricopeptide repeat-containing protein mitochondrial"/>
    <property type="match status" value="1"/>
</dbReference>
<dbReference type="Pfam" id="PF13041">
    <property type="entry name" value="PPR_2"/>
    <property type="match status" value="1"/>
</dbReference>
<evidence type="ECO:0000256" key="3">
    <source>
        <dbReference type="PROSITE-ProRule" id="PRU00708"/>
    </source>
</evidence>
<dbReference type="Pfam" id="PF01535">
    <property type="entry name" value="PPR"/>
    <property type="match status" value="7"/>
</dbReference>
<dbReference type="PROSITE" id="PS51375">
    <property type="entry name" value="PPR"/>
    <property type="match status" value="2"/>
</dbReference>
<dbReference type="GO" id="GO:0005739">
    <property type="term" value="C:mitochondrion"/>
    <property type="evidence" value="ECO:0007669"/>
    <property type="project" value="UniProtKB-ARBA"/>
</dbReference>
<dbReference type="Gene3D" id="1.25.40.10">
    <property type="entry name" value="Tetratricopeptide repeat domain"/>
    <property type="match status" value="4"/>
</dbReference>
<keyword evidence="1" id="KW-0677">Repeat</keyword>
<feature type="repeat" description="PPR" evidence="3">
    <location>
        <begin position="595"/>
        <end position="629"/>
    </location>
</feature>
<dbReference type="Proteomes" id="UP001054252">
    <property type="component" value="Unassembled WGS sequence"/>
</dbReference>
<reference evidence="4 5" key="1">
    <citation type="journal article" date="2021" name="Commun. Biol.">
        <title>The genome of Shorea leprosula (Dipterocarpaceae) highlights the ecological relevance of drought in aseasonal tropical rainforests.</title>
        <authorList>
            <person name="Ng K.K.S."/>
            <person name="Kobayashi M.J."/>
            <person name="Fawcett J.A."/>
            <person name="Hatakeyama M."/>
            <person name="Paape T."/>
            <person name="Ng C.H."/>
            <person name="Ang C.C."/>
            <person name="Tnah L.H."/>
            <person name="Lee C.T."/>
            <person name="Nishiyama T."/>
            <person name="Sese J."/>
            <person name="O'Brien M.J."/>
            <person name="Copetti D."/>
            <person name="Mohd Noor M.I."/>
            <person name="Ong R.C."/>
            <person name="Putra M."/>
            <person name="Sireger I.Z."/>
            <person name="Indrioko S."/>
            <person name="Kosugi Y."/>
            <person name="Izuno A."/>
            <person name="Isagi Y."/>
            <person name="Lee S.L."/>
            <person name="Shimizu K.K."/>
        </authorList>
    </citation>
    <scope>NUCLEOTIDE SEQUENCE [LARGE SCALE GENOMIC DNA]</scope>
    <source>
        <strain evidence="4">214</strain>
    </source>
</reference>
<dbReference type="GO" id="GO:0009451">
    <property type="term" value="P:RNA modification"/>
    <property type="evidence" value="ECO:0007669"/>
    <property type="project" value="InterPro"/>
</dbReference>
<organism evidence="4 5">
    <name type="scientific">Rubroshorea leprosula</name>
    <dbReference type="NCBI Taxonomy" id="152421"/>
    <lineage>
        <taxon>Eukaryota</taxon>
        <taxon>Viridiplantae</taxon>
        <taxon>Streptophyta</taxon>
        <taxon>Embryophyta</taxon>
        <taxon>Tracheophyta</taxon>
        <taxon>Spermatophyta</taxon>
        <taxon>Magnoliopsida</taxon>
        <taxon>eudicotyledons</taxon>
        <taxon>Gunneridae</taxon>
        <taxon>Pentapetalae</taxon>
        <taxon>rosids</taxon>
        <taxon>malvids</taxon>
        <taxon>Malvales</taxon>
        <taxon>Dipterocarpaceae</taxon>
        <taxon>Rubroshorea</taxon>
    </lineage>
</organism>
<evidence type="ECO:0000256" key="1">
    <source>
        <dbReference type="ARBA" id="ARBA00022737"/>
    </source>
</evidence>
<evidence type="ECO:0008006" key="6">
    <source>
        <dbReference type="Google" id="ProtNLM"/>
    </source>
</evidence>
<keyword evidence="5" id="KW-1185">Reference proteome</keyword>
<sequence>MLSVLQAAGPHASVVWMLRREIQSFCSPSLPLGHLQKSSNGREKEEAILAPSDRSLPMITRQFFSITKQRWFKNFHTSQLVHQLFDRMPEPKSHTPISPINQPLFSCLHANLPVNALQRFRALLISGNVSAIDEVTLALALKACCGDSNFGSQVHDFAITSGLISFVTVSNSLMNMYSKSGQFDKALCMFESLSDPDIVSWNTVLSGFLDSEDALNFVARMNFSGLVFDVVTYSTALSFCLDDEGFLLGLQLHSLIMKFGLDCEIFVGNALITMYSRWKSLMEARKVFDEMPNRDLVSWNAMLSGYTQEGSYGLEAIEAFIEMVRMRMKLDHVSFTSAVSACGHERNLELGRQIHSVCIKGGYGTHISVCNVLISLYSKCELVEDAKLVFWRMNDRNVISWTTMISTDEQNVVPLFNAMRSEGVYPNDVTFIGLLHAITNRKLVKEGQMIHGLCVRTNFLSESNVCNSLITMYAKFESIEDSVKIFEELGSREIISWNALISGYAQNGLCLESLRTFLSAVVECKPNQYTFGSVLSAIGSAEAISLKHGQRCHSHIIKFALNTDPIVSNALLDMYAKRGSICESQRVFHETPERSTFAWTAIISAYARHGDYDSVMNWFEEMKREGITPDAITFLSVLTACGRKGMVDMGRKLFDSLKKDYQIEPFSEHYSCMVDMFGRAGRLKEAEELMSSIPGGPGLSMLQSLLGACRIHGNVELGERVAHALMELEPTESGSYVLMSNLYAEKGNWEKVATVRKGMRERGVKKEVGFSWVDVGDTNSSLSLHAFSSGDTSHPQSEDICLMAECLALEMKFLKDRNRHRESTLAI</sequence>
<proteinExistence type="inferred from homology"/>